<organism evidence="1 2">
    <name type="scientific">Gregarina niphandrodes</name>
    <name type="common">Septate eugregarine</name>
    <dbReference type="NCBI Taxonomy" id="110365"/>
    <lineage>
        <taxon>Eukaryota</taxon>
        <taxon>Sar</taxon>
        <taxon>Alveolata</taxon>
        <taxon>Apicomplexa</taxon>
        <taxon>Conoidasida</taxon>
        <taxon>Gregarinasina</taxon>
        <taxon>Eugregarinorida</taxon>
        <taxon>Gregarinidae</taxon>
        <taxon>Gregarina</taxon>
    </lineage>
</organism>
<comment type="caution">
    <text evidence="1">The sequence shown here is derived from an EMBL/GenBank/DDBJ whole genome shotgun (WGS) entry which is preliminary data.</text>
</comment>
<proteinExistence type="predicted"/>
<gene>
    <name evidence="1" type="ORF">GNI_052100</name>
</gene>
<dbReference type="AlphaFoldDB" id="A0A023B991"/>
<name>A0A023B991_GRENI</name>
<keyword evidence="2" id="KW-1185">Reference proteome</keyword>
<protein>
    <submittedName>
        <fullName evidence="1">Uncharacterized protein</fullName>
    </submittedName>
</protein>
<sequence length="200" mass="22807">MDMKKNLDSKEWLRLKVAVPSAKLARYWDALSIAENCNAVQIERPTLTSELAPVRTISDEEAVAFGSSVLTAVAVQMWENIKRRSEWRPEVAHKSLEVLNKVGESLYQQWGSEATRMTTEALARMSTQIDAAVRQRMSDYTVGKPPKWVSDVWEPMQEPPLWKKCWRVGYRSVLPKALDAYGLFLVLEPFLQASRLLPAE</sequence>
<dbReference type="EMBL" id="AFNH02000398">
    <property type="protein sequence ID" value="EZG71892.1"/>
    <property type="molecule type" value="Genomic_DNA"/>
</dbReference>
<dbReference type="VEuPathDB" id="CryptoDB:GNI_052100"/>
<evidence type="ECO:0000313" key="1">
    <source>
        <dbReference type="EMBL" id="EZG71892.1"/>
    </source>
</evidence>
<reference evidence="1" key="1">
    <citation type="submission" date="2013-12" db="EMBL/GenBank/DDBJ databases">
        <authorList>
            <person name="Omoto C.K."/>
            <person name="Sibley D."/>
            <person name="Venepally P."/>
            <person name="Hadjithomas M."/>
            <person name="Karamycheva S."/>
            <person name="Brunk B."/>
            <person name="Roos D."/>
            <person name="Caler E."/>
            <person name="Lorenzi H."/>
        </authorList>
    </citation>
    <scope>NUCLEOTIDE SEQUENCE</scope>
</reference>
<accession>A0A023B991</accession>
<dbReference type="Proteomes" id="UP000019763">
    <property type="component" value="Unassembled WGS sequence"/>
</dbReference>
<dbReference type="RefSeq" id="XP_011129802.1">
    <property type="nucleotide sequence ID" value="XM_011131500.1"/>
</dbReference>
<evidence type="ECO:0000313" key="2">
    <source>
        <dbReference type="Proteomes" id="UP000019763"/>
    </source>
</evidence>
<dbReference type="GeneID" id="22911924"/>